<dbReference type="InterPro" id="IPR050331">
    <property type="entry name" value="Zinc_finger"/>
</dbReference>
<dbReference type="GO" id="GO:0008270">
    <property type="term" value="F:zinc ion binding"/>
    <property type="evidence" value="ECO:0007669"/>
    <property type="project" value="UniProtKB-KW"/>
</dbReference>
<dbReference type="PROSITE" id="PS50157">
    <property type="entry name" value="ZINC_FINGER_C2H2_2"/>
    <property type="match status" value="3"/>
</dbReference>
<dbReference type="Proteomes" id="UP000683360">
    <property type="component" value="Unassembled WGS sequence"/>
</dbReference>
<keyword evidence="8" id="KW-0472">Membrane</keyword>
<feature type="domain" description="C2H2-type" evidence="9">
    <location>
        <begin position="248"/>
        <end position="272"/>
    </location>
</feature>
<dbReference type="GO" id="GO:0032259">
    <property type="term" value="P:methylation"/>
    <property type="evidence" value="ECO:0007669"/>
    <property type="project" value="UniProtKB-KW"/>
</dbReference>
<keyword evidence="8" id="KW-1133">Transmembrane helix</keyword>
<evidence type="ECO:0000259" key="9">
    <source>
        <dbReference type="PROSITE" id="PS50157"/>
    </source>
</evidence>
<name>A0A8S3TWN4_MYTED</name>
<keyword evidence="11" id="KW-0808">Transferase</keyword>
<dbReference type="PROSITE" id="PS50280">
    <property type="entry name" value="SET"/>
    <property type="match status" value="1"/>
</dbReference>
<evidence type="ECO:0000256" key="1">
    <source>
        <dbReference type="ARBA" id="ARBA00022723"/>
    </source>
</evidence>
<keyword evidence="5" id="KW-0804">Transcription</keyword>
<evidence type="ECO:0000256" key="5">
    <source>
        <dbReference type="ARBA" id="ARBA00023163"/>
    </source>
</evidence>
<keyword evidence="1" id="KW-0479">Metal-binding</keyword>
<dbReference type="Pfam" id="PF25272">
    <property type="entry name" value="VERL_C"/>
    <property type="match status" value="1"/>
</dbReference>
<dbReference type="SUPFAM" id="SSF82199">
    <property type="entry name" value="SET domain"/>
    <property type="match status" value="1"/>
</dbReference>
<proteinExistence type="predicted"/>
<keyword evidence="11" id="KW-0489">Methyltransferase</keyword>
<organism evidence="11 12">
    <name type="scientific">Mytilus edulis</name>
    <name type="common">Blue mussel</name>
    <dbReference type="NCBI Taxonomy" id="6550"/>
    <lineage>
        <taxon>Eukaryota</taxon>
        <taxon>Metazoa</taxon>
        <taxon>Spiralia</taxon>
        <taxon>Lophotrochozoa</taxon>
        <taxon>Mollusca</taxon>
        <taxon>Bivalvia</taxon>
        <taxon>Autobranchia</taxon>
        <taxon>Pteriomorphia</taxon>
        <taxon>Mytilida</taxon>
        <taxon>Mytiloidea</taxon>
        <taxon>Mytilidae</taxon>
        <taxon>Mytilinae</taxon>
        <taxon>Mytilus</taxon>
    </lineage>
</organism>
<evidence type="ECO:0000256" key="4">
    <source>
        <dbReference type="ARBA" id="ARBA00023015"/>
    </source>
</evidence>
<dbReference type="PROSITE" id="PS00028">
    <property type="entry name" value="ZINC_FINGER_C2H2_1"/>
    <property type="match status" value="3"/>
</dbReference>
<feature type="compositionally biased region" description="Basic and acidic residues" evidence="7">
    <location>
        <begin position="528"/>
        <end position="545"/>
    </location>
</feature>
<dbReference type="GO" id="GO:0005634">
    <property type="term" value="C:nucleus"/>
    <property type="evidence" value="ECO:0007669"/>
    <property type="project" value="TreeGrafter"/>
</dbReference>
<feature type="transmembrane region" description="Helical" evidence="8">
    <location>
        <begin position="591"/>
        <end position="616"/>
    </location>
</feature>
<dbReference type="FunFam" id="3.30.160.60:FF:000446">
    <property type="entry name" value="Zinc finger protein"/>
    <property type="match status" value="1"/>
</dbReference>
<dbReference type="GO" id="GO:0008168">
    <property type="term" value="F:methyltransferase activity"/>
    <property type="evidence" value="ECO:0007669"/>
    <property type="project" value="UniProtKB-KW"/>
</dbReference>
<reference evidence="11" key="1">
    <citation type="submission" date="2021-03" db="EMBL/GenBank/DDBJ databases">
        <authorList>
            <person name="Bekaert M."/>
        </authorList>
    </citation>
    <scope>NUCLEOTIDE SEQUENCE</scope>
</reference>
<feature type="compositionally biased region" description="Polar residues" evidence="7">
    <location>
        <begin position="509"/>
        <end position="521"/>
    </location>
</feature>
<gene>
    <name evidence="11" type="ORF">MEDL_48304</name>
</gene>
<dbReference type="Pfam" id="PF21549">
    <property type="entry name" value="PRDM2_PR"/>
    <property type="match status" value="1"/>
</dbReference>
<dbReference type="AlphaFoldDB" id="A0A8S3TWN4"/>
<dbReference type="InterPro" id="IPR013087">
    <property type="entry name" value="Znf_C2H2_type"/>
</dbReference>
<dbReference type="SMART" id="SM00355">
    <property type="entry name" value="ZnF_C2H2"/>
    <property type="match status" value="3"/>
</dbReference>
<keyword evidence="2 6" id="KW-0863">Zinc-finger</keyword>
<keyword evidence="3" id="KW-0862">Zinc</keyword>
<evidence type="ECO:0000259" key="10">
    <source>
        <dbReference type="PROSITE" id="PS50280"/>
    </source>
</evidence>
<feature type="region of interest" description="Disordered" evidence="7">
    <location>
        <begin position="508"/>
        <end position="555"/>
    </location>
</feature>
<evidence type="ECO:0000256" key="2">
    <source>
        <dbReference type="ARBA" id="ARBA00022771"/>
    </source>
</evidence>
<dbReference type="Gene3D" id="2.170.270.10">
    <property type="entry name" value="SET domain"/>
    <property type="match status" value="1"/>
</dbReference>
<dbReference type="EC" id="2.1.1.-" evidence="11"/>
<dbReference type="InterPro" id="IPR046341">
    <property type="entry name" value="SET_dom_sf"/>
</dbReference>
<evidence type="ECO:0000256" key="7">
    <source>
        <dbReference type="SAM" id="MobiDB-lite"/>
    </source>
</evidence>
<dbReference type="InterPro" id="IPR036236">
    <property type="entry name" value="Znf_C2H2_sf"/>
</dbReference>
<dbReference type="OrthoDB" id="8117402at2759"/>
<feature type="domain" description="SET" evidence="10">
    <location>
        <begin position="22"/>
        <end position="153"/>
    </location>
</feature>
<comment type="caution">
    <text evidence="11">The sequence shown here is derived from an EMBL/GenBank/DDBJ whole genome shotgun (WGS) entry which is preliminary data.</text>
</comment>
<evidence type="ECO:0000313" key="12">
    <source>
        <dbReference type="Proteomes" id="UP000683360"/>
    </source>
</evidence>
<keyword evidence="8" id="KW-0812">Transmembrane</keyword>
<keyword evidence="12" id="KW-1185">Reference proteome</keyword>
<evidence type="ECO:0000313" key="11">
    <source>
        <dbReference type="EMBL" id="CAG2235870.1"/>
    </source>
</evidence>
<dbReference type="GO" id="GO:0022008">
    <property type="term" value="P:neurogenesis"/>
    <property type="evidence" value="ECO:0007669"/>
    <property type="project" value="TreeGrafter"/>
</dbReference>
<dbReference type="SMART" id="SM00317">
    <property type="entry name" value="SET"/>
    <property type="match status" value="1"/>
</dbReference>
<dbReference type="SUPFAM" id="SSF57667">
    <property type="entry name" value="beta-beta-alpha zinc fingers"/>
    <property type="match status" value="2"/>
</dbReference>
<dbReference type="PANTHER" id="PTHR16515">
    <property type="entry name" value="PR DOMAIN ZINC FINGER PROTEIN"/>
    <property type="match status" value="1"/>
</dbReference>
<dbReference type="InterPro" id="IPR057371">
    <property type="entry name" value="VERL_C"/>
</dbReference>
<dbReference type="InterPro" id="IPR001214">
    <property type="entry name" value="SET_dom"/>
</dbReference>
<feature type="domain" description="C2H2-type" evidence="9">
    <location>
        <begin position="220"/>
        <end position="247"/>
    </location>
</feature>
<protein>
    <submittedName>
        <fullName evidence="11">PRDM12</fullName>
        <ecNumber evidence="11">2.1.1.-</ecNumber>
    </submittedName>
</protein>
<sequence length="629" mass="71540">MDKFEITDEILKLCLYGNLIKDKVSIDDFPSLPLPHQVKIGLSTLPGCKYGVFAKTVIRTGTEMGPFVGHVKRPCDVQNVSHNPSLWEVFDTTGHLLHFIDGGHYNPASWLSLIQCARSEREQNLEVTQIGANLYFKASKDILCGQELLVWYGMSHSLFMGLPLQNKTERKVIPENSQKPIMTNTKEVVSKLKCVLCRRGFNSRSNLRSHMRIHTLEKPFACKYCTRKFSQSSTLRNHVRLHTGEKPYSCSCCKSSYSQLAGLRAHQRSARHRPTADYSKTLTGNFPSLDDNIVAVDPHCSHDAKHPANVTVTSDMDVNVFVHCENGRTFHVDQDEDQVHYIAHVHYSGNASGDNCVFHSNNNSQFYQVALEIYFIQNGVFQYKDAYIVTCSYAEYGTNETQGNEVDVPIVAPYETYKHLHRVHNHTHTNDSSTFNVDILDNREQIVIGQIPLGKKIKIRVTMTGMTSVNEDIDFANHFNSLNDDTNQQKVKFNKDDKIYDTLEKSKKNTVGTHESRNTNAEVPFASSRERKSLKPRTRKTEESGKSMNDGIKQRKLMSSEDMQHNSLRMKILPQEQVQFDRPEMELHVKILTIILMSAASIALMAMFVTVTCILYKNSSRHTTLIIQD</sequence>
<dbReference type="PANTHER" id="PTHR16515:SF20">
    <property type="entry name" value="PR DOMAIN ZINC FINGER PROTEIN 12"/>
    <property type="match status" value="1"/>
</dbReference>
<dbReference type="EMBL" id="CAJPWZ010002329">
    <property type="protein sequence ID" value="CAG2235870.1"/>
    <property type="molecule type" value="Genomic_DNA"/>
</dbReference>
<dbReference type="Pfam" id="PF00096">
    <property type="entry name" value="zf-C2H2"/>
    <property type="match status" value="2"/>
</dbReference>
<feature type="domain" description="C2H2-type" evidence="9">
    <location>
        <begin position="192"/>
        <end position="219"/>
    </location>
</feature>
<evidence type="ECO:0000256" key="6">
    <source>
        <dbReference type="PROSITE-ProRule" id="PRU00042"/>
    </source>
</evidence>
<dbReference type="Gene3D" id="3.30.160.60">
    <property type="entry name" value="Classic Zinc Finger"/>
    <property type="match status" value="3"/>
</dbReference>
<evidence type="ECO:0000256" key="8">
    <source>
        <dbReference type="SAM" id="Phobius"/>
    </source>
</evidence>
<dbReference type="FunFam" id="3.30.160.60:FF:000501">
    <property type="entry name" value="PR domain zinc finger protein 12"/>
    <property type="match status" value="1"/>
</dbReference>
<keyword evidence="4" id="KW-0805">Transcription regulation</keyword>
<accession>A0A8S3TWN4</accession>
<dbReference type="GO" id="GO:0010468">
    <property type="term" value="P:regulation of gene expression"/>
    <property type="evidence" value="ECO:0007669"/>
    <property type="project" value="TreeGrafter"/>
</dbReference>
<evidence type="ECO:0000256" key="3">
    <source>
        <dbReference type="ARBA" id="ARBA00022833"/>
    </source>
</evidence>